<proteinExistence type="predicted"/>
<dbReference type="RefSeq" id="WP_064396688.1">
    <property type="nucleotide sequence ID" value="NZ_LQIR01000022.1"/>
</dbReference>
<evidence type="ECO:0000313" key="2">
    <source>
        <dbReference type="EMBL" id="KUI15141.1"/>
    </source>
</evidence>
<feature type="region of interest" description="Disordered" evidence="1">
    <location>
        <begin position="177"/>
        <end position="256"/>
    </location>
</feature>
<reference evidence="2 3" key="1">
    <citation type="submission" date="2016-01" db="EMBL/GenBank/DDBJ databases">
        <authorList>
            <consortium name="TB Trials Study Group"/>
            <person name="Sutton G."/>
            <person name="Brinkac L."/>
            <person name="Sanka R."/>
            <person name="Adams M."/>
            <person name="Lau E.L."/>
            <person name="Macaden R."/>
            <person name="Grewal H.M.S."/>
        </authorList>
    </citation>
    <scope>NUCLEOTIDE SEQUENCE [LARGE SCALE GENOMIC DNA]</scope>
    <source>
        <strain evidence="2 3">IS-1744</strain>
    </source>
</reference>
<dbReference type="Pfam" id="PF10824">
    <property type="entry name" value="T7SS_ESX_EspC"/>
    <property type="match status" value="1"/>
</dbReference>
<accession>A0A117JJN9</accession>
<keyword evidence="3" id="KW-1185">Reference proteome</keyword>
<dbReference type="GO" id="GO:0009306">
    <property type="term" value="P:protein secretion"/>
    <property type="evidence" value="ECO:0007669"/>
    <property type="project" value="InterPro"/>
</dbReference>
<feature type="region of interest" description="Disordered" evidence="1">
    <location>
        <begin position="102"/>
        <end position="139"/>
    </location>
</feature>
<evidence type="ECO:0000256" key="1">
    <source>
        <dbReference type="SAM" id="MobiDB-lite"/>
    </source>
</evidence>
<dbReference type="Proteomes" id="UP000053707">
    <property type="component" value="Unassembled WGS sequence"/>
</dbReference>
<dbReference type="InterPro" id="IPR022536">
    <property type="entry name" value="EspC"/>
</dbReference>
<feature type="compositionally biased region" description="Basic and acidic residues" evidence="1">
    <location>
        <begin position="203"/>
        <end position="221"/>
    </location>
</feature>
<organism evidence="2 3">
    <name type="scientific">Mycobacterium lehmannii</name>
    <dbReference type="NCBI Taxonomy" id="2048550"/>
    <lineage>
        <taxon>Bacteria</taxon>
        <taxon>Bacillati</taxon>
        <taxon>Actinomycetota</taxon>
        <taxon>Actinomycetes</taxon>
        <taxon>Mycobacteriales</taxon>
        <taxon>Mycobacteriaceae</taxon>
        <taxon>Mycobacterium</taxon>
    </lineage>
</organism>
<dbReference type="AlphaFoldDB" id="A0A117JJN9"/>
<feature type="compositionally biased region" description="Low complexity" evidence="1">
    <location>
        <begin position="112"/>
        <end position="125"/>
    </location>
</feature>
<feature type="compositionally biased region" description="Basic and acidic residues" evidence="1">
    <location>
        <begin position="183"/>
        <end position="197"/>
    </location>
</feature>
<protein>
    <recommendedName>
        <fullName evidence="4">ESX-1 secretion-associated protein</fullName>
    </recommendedName>
</protein>
<sequence>MSQLFAQTNGLRSSASIHDRVVTDLSHVLAGVPEATGVQNSHGQIAAGVGAALSSALDARLGTVHSTADAGATISDLLQKAAQMYEQGDHEGAEKLRAAADALDGQRDTEVSESTSTTGGVPGSPANGVGPPGGDQMVGQMLGQVGQQVGQLVGSMAAPLLGLAQGLQQVPQMIAQGVQQAARGEETPERDDSRVNDDGTGARSDEDPAEKPSEPTRRAEPEYQAAPSDSAVVGRPPEAPVAAEGPRPAQTRPQVG</sequence>
<name>A0A117JJN9_9MYCO</name>
<comment type="caution">
    <text evidence="2">The sequence shown here is derived from an EMBL/GenBank/DDBJ whole genome shotgun (WGS) entry which is preliminary data.</text>
</comment>
<dbReference type="EMBL" id="LQIR01000022">
    <property type="protein sequence ID" value="KUI15141.1"/>
    <property type="molecule type" value="Genomic_DNA"/>
</dbReference>
<gene>
    <name evidence="2" type="ORF">AU192_19135</name>
</gene>
<evidence type="ECO:0000313" key="3">
    <source>
        <dbReference type="Proteomes" id="UP000053707"/>
    </source>
</evidence>
<evidence type="ECO:0008006" key="4">
    <source>
        <dbReference type="Google" id="ProtNLM"/>
    </source>
</evidence>